<evidence type="ECO:0000256" key="5">
    <source>
        <dbReference type="ARBA" id="ARBA00023002"/>
    </source>
</evidence>
<feature type="domain" description="Pyridine nucleotide-disulphide oxidoreductase dimerisation" evidence="7">
    <location>
        <begin position="334"/>
        <end position="438"/>
    </location>
</feature>
<dbReference type="PRINTS" id="PR00368">
    <property type="entry name" value="FADPNR"/>
</dbReference>
<dbReference type="InterPro" id="IPR036188">
    <property type="entry name" value="FAD/NAD-bd_sf"/>
</dbReference>
<evidence type="ECO:0000256" key="3">
    <source>
        <dbReference type="ARBA" id="ARBA00022630"/>
    </source>
</evidence>
<protein>
    <submittedName>
        <fullName evidence="9">FAD-dependent oxidoreductase</fullName>
    </submittedName>
</protein>
<evidence type="ECO:0000256" key="2">
    <source>
        <dbReference type="ARBA" id="ARBA00009130"/>
    </source>
</evidence>
<evidence type="ECO:0000313" key="10">
    <source>
        <dbReference type="Proteomes" id="UP001164481"/>
    </source>
</evidence>
<dbReference type="SUPFAM" id="SSF55424">
    <property type="entry name" value="FAD/NAD-linked reductases, dimerisation (C-terminal) domain"/>
    <property type="match status" value="1"/>
</dbReference>
<keyword evidence="3" id="KW-0285">Flavoprotein</keyword>
<dbReference type="InterPro" id="IPR004099">
    <property type="entry name" value="Pyr_nucl-diS_OxRdtase_dimer"/>
</dbReference>
<dbReference type="PANTHER" id="PTHR43429">
    <property type="entry name" value="PYRIDINE NUCLEOTIDE-DISULFIDE OXIDOREDUCTASE DOMAIN-CONTAINING"/>
    <property type="match status" value="1"/>
</dbReference>
<reference evidence="9" key="1">
    <citation type="submission" date="2022-10" db="EMBL/GenBank/DDBJ databases">
        <authorList>
            <person name="Wei X."/>
        </authorList>
    </citation>
    <scope>NUCLEOTIDE SEQUENCE</scope>
    <source>
        <strain evidence="9">SD2</strain>
    </source>
</reference>
<dbReference type="InterPro" id="IPR023753">
    <property type="entry name" value="FAD/NAD-binding_dom"/>
</dbReference>
<gene>
    <name evidence="9" type="ORF">OIE46_02815</name>
</gene>
<sequence length="458" mass="50412">MENNKIIVVGANHAGTSFLRTLKTVNPSAEVVAYDRNTNVSFLGCGIAVWVGGMFKDPAGLFYSSPEVLTKEYGVKLHTQHDVVKIDRKSKKVVVKDLQTGREFEDSYDKLVFAGGTWPIVPPFKGKDLKNVLLSKLFQHAEEIITKAKDPNVKNVVVVGAGYIGVELVEAFHVRGKNVTLIDVQDRVVPNYFDPEFTDKMEENMRKGGVNLRLGESVEEFTSKDGVHVSGVKTNKGSYDADLVLLCIGFRPQTAIVEDVEKLPNGAIKVDEYQRSVSDENVYVIGDSASLKNVITNDYAHVALATNAVKTGIVAALHLAGMDVKFPGVVGTNAVSVFDCKYASTGFTKRLGEKNGLENLAEVYFEDNDRPEFMAHYEKVACKIVYDTKTLKLVGAQVGSWGQDSHAEIIYMLALAIQRGLTLPELALTDVFFLPHFNKPFNFVLVPVLRALGLKYKA</sequence>
<evidence type="ECO:0000259" key="7">
    <source>
        <dbReference type="Pfam" id="PF02852"/>
    </source>
</evidence>
<keyword evidence="6" id="KW-0676">Redox-active center</keyword>
<dbReference type="Pfam" id="PF07992">
    <property type="entry name" value="Pyr_redox_2"/>
    <property type="match status" value="1"/>
</dbReference>
<accession>A0AAX3F0A5</accession>
<dbReference type="SUPFAM" id="SSF51905">
    <property type="entry name" value="FAD/NAD(P)-binding domain"/>
    <property type="match status" value="1"/>
</dbReference>
<evidence type="ECO:0000313" key="9">
    <source>
        <dbReference type="EMBL" id="UZW64286.1"/>
    </source>
</evidence>
<keyword evidence="5" id="KW-0560">Oxidoreductase</keyword>
<evidence type="ECO:0000256" key="6">
    <source>
        <dbReference type="ARBA" id="ARBA00023284"/>
    </source>
</evidence>
<dbReference type="Proteomes" id="UP001164481">
    <property type="component" value="Chromosome"/>
</dbReference>
<dbReference type="RefSeq" id="WP_154221714.1">
    <property type="nucleotide sequence ID" value="NZ_CP034544.1"/>
</dbReference>
<dbReference type="EMBL" id="CP107525">
    <property type="protein sequence ID" value="UZW64286.1"/>
    <property type="molecule type" value="Genomic_DNA"/>
</dbReference>
<name>A0AAX3F0A5_MYCSY</name>
<proteinExistence type="inferred from homology"/>
<evidence type="ECO:0000256" key="4">
    <source>
        <dbReference type="ARBA" id="ARBA00022827"/>
    </source>
</evidence>
<evidence type="ECO:0000256" key="1">
    <source>
        <dbReference type="ARBA" id="ARBA00001974"/>
    </source>
</evidence>
<evidence type="ECO:0000259" key="8">
    <source>
        <dbReference type="Pfam" id="PF07992"/>
    </source>
</evidence>
<dbReference type="Pfam" id="PF02852">
    <property type="entry name" value="Pyr_redox_dim"/>
    <property type="match status" value="1"/>
</dbReference>
<reference evidence="9" key="2">
    <citation type="submission" date="2022-11" db="EMBL/GenBank/DDBJ databases">
        <title>complete genomes of mycoplasma synoviae ZX313 strain and SD2 strain.</title>
        <authorList>
            <person name="Zhong Q."/>
        </authorList>
    </citation>
    <scope>NUCLEOTIDE SEQUENCE</scope>
    <source>
        <strain evidence="9">SD2</strain>
    </source>
</reference>
<comment type="similarity">
    <text evidence="2">Belongs to the class-III pyridine nucleotide-disulfide oxidoreductase family.</text>
</comment>
<dbReference type="GO" id="GO:0016491">
    <property type="term" value="F:oxidoreductase activity"/>
    <property type="evidence" value="ECO:0007669"/>
    <property type="project" value="UniProtKB-KW"/>
</dbReference>
<comment type="cofactor">
    <cofactor evidence="1">
        <name>FAD</name>
        <dbReference type="ChEBI" id="CHEBI:57692"/>
    </cofactor>
</comment>
<dbReference type="InterPro" id="IPR050260">
    <property type="entry name" value="FAD-bd_OxRdtase"/>
</dbReference>
<dbReference type="InterPro" id="IPR016156">
    <property type="entry name" value="FAD/NAD-linked_Rdtase_dimer_sf"/>
</dbReference>
<organism evidence="9 10">
    <name type="scientific">Mycoplasmopsis synoviae</name>
    <name type="common">Mycoplasma synoviae</name>
    <dbReference type="NCBI Taxonomy" id="2109"/>
    <lineage>
        <taxon>Bacteria</taxon>
        <taxon>Bacillati</taxon>
        <taxon>Mycoplasmatota</taxon>
        <taxon>Mycoplasmoidales</taxon>
        <taxon>Metamycoplasmataceae</taxon>
        <taxon>Mycoplasmopsis</taxon>
    </lineage>
</organism>
<dbReference type="Gene3D" id="3.50.50.60">
    <property type="entry name" value="FAD/NAD(P)-binding domain"/>
    <property type="match status" value="2"/>
</dbReference>
<feature type="domain" description="FAD/NAD(P)-binding" evidence="8">
    <location>
        <begin position="5"/>
        <end position="312"/>
    </location>
</feature>
<dbReference type="AlphaFoldDB" id="A0AAX3F0A5"/>
<keyword evidence="4" id="KW-0274">FAD</keyword>
<dbReference type="PANTHER" id="PTHR43429:SF1">
    <property type="entry name" value="NAD(P)H SULFUR OXIDOREDUCTASE (COA-DEPENDENT)"/>
    <property type="match status" value="1"/>
</dbReference>